<keyword evidence="11" id="KW-1185">Reference proteome</keyword>
<dbReference type="GO" id="GO:0020037">
    <property type="term" value="F:heme binding"/>
    <property type="evidence" value="ECO:0007669"/>
    <property type="project" value="InterPro"/>
</dbReference>
<evidence type="ECO:0000256" key="4">
    <source>
        <dbReference type="ARBA" id="ARBA00022723"/>
    </source>
</evidence>
<comment type="pathway">
    <text evidence="2">Secondary metabolite biosynthesis.</text>
</comment>
<evidence type="ECO:0000313" key="10">
    <source>
        <dbReference type="EMBL" id="KAJ7633027.1"/>
    </source>
</evidence>
<evidence type="ECO:0000256" key="1">
    <source>
        <dbReference type="ARBA" id="ARBA00001971"/>
    </source>
</evidence>
<keyword evidence="9" id="KW-1133">Transmembrane helix</keyword>
<comment type="similarity">
    <text evidence="3">Belongs to the cytochrome P450 family.</text>
</comment>
<dbReference type="EMBL" id="JARKIF010000008">
    <property type="protein sequence ID" value="KAJ7633027.1"/>
    <property type="molecule type" value="Genomic_DNA"/>
</dbReference>
<evidence type="ECO:0000256" key="9">
    <source>
        <dbReference type="SAM" id="Phobius"/>
    </source>
</evidence>
<evidence type="ECO:0000256" key="6">
    <source>
        <dbReference type="ARBA" id="ARBA00023004"/>
    </source>
</evidence>
<dbReference type="CDD" id="cd11061">
    <property type="entry name" value="CYP67-like"/>
    <property type="match status" value="1"/>
</dbReference>
<evidence type="ECO:0000313" key="11">
    <source>
        <dbReference type="Proteomes" id="UP001221142"/>
    </source>
</evidence>
<dbReference type="PRINTS" id="PR00463">
    <property type="entry name" value="EP450I"/>
</dbReference>
<keyword evidence="4 8" id="KW-0479">Metal-binding</keyword>
<dbReference type="InterPro" id="IPR002401">
    <property type="entry name" value="Cyt_P450_E_grp-I"/>
</dbReference>
<keyword evidence="6 8" id="KW-0408">Iron</keyword>
<dbReference type="AlphaFoldDB" id="A0AAD7BXM1"/>
<accession>A0AAD7BXM1</accession>
<dbReference type="PANTHER" id="PTHR24305">
    <property type="entry name" value="CYTOCHROME P450"/>
    <property type="match status" value="1"/>
</dbReference>
<dbReference type="InterPro" id="IPR001128">
    <property type="entry name" value="Cyt_P450"/>
</dbReference>
<comment type="cofactor">
    <cofactor evidence="1 8">
        <name>heme</name>
        <dbReference type="ChEBI" id="CHEBI:30413"/>
    </cofactor>
</comment>
<keyword evidence="5" id="KW-0560">Oxidoreductase</keyword>
<feature type="transmembrane region" description="Helical" evidence="9">
    <location>
        <begin position="12"/>
        <end position="28"/>
    </location>
</feature>
<organism evidence="10 11">
    <name type="scientific">Roridomyces roridus</name>
    <dbReference type="NCBI Taxonomy" id="1738132"/>
    <lineage>
        <taxon>Eukaryota</taxon>
        <taxon>Fungi</taxon>
        <taxon>Dikarya</taxon>
        <taxon>Basidiomycota</taxon>
        <taxon>Agaricomycotina</taxon>
        <taxon>Agaricomycetes</taxon>
        <taxon>Agaricomycetidae</taxon>
        <taxon>Agaricales</taxon>
        <taxon>Marasmiineae</taxon>
        <taxon>Mycenaceae</taxon>
        <taxon>Roridomyces</taxon>
    </lineage>
</organism>
<dbReference type="GO" id="GO:0004497">
    <property type="term" value="F:monooxygenase activity"/>
    <property type="evidence" value="ECO:0007669"/>
    <property type="project" value="UniProtKB-KW"/>
</dbReference>
<comment type="caution">
    <text evidence="10">The sequence shown here is derived from an EMBL/GenBank/DDBJ whole genome shotgun (WGS) entry which is preliminary data.</text>
</comment>
<dbReference type="GO" id="GO:0016705">
    <property type="term" value="F:oxidoreductase activity, acting on paired donors, with incorporation or reduction of molecular oxygen"/>
    <property type="evidence" value="ECO:0007669"/>
    <property type="project" value="InterPro"/>
</dbReference>
<evidence type="ECO:0000256" key="2">
    <source>
        <dbReference type="ARBA" id="ARBA00005179"/>
    </source>
</evidence>
<keyword evidence="9" id="KW-0472">Membrane</keyword>
<sequence length="545" mass="60462">MPPTHTPETRSVVLAALLGLLNHLYFHRFTPKSAGGPILVLIAQPVLLLFAISAPISLARILITYVTFLSTLSASIVVYRLSPWHPLAHIPGPVLYKITKLWSTRIVASGQSHRVTKALHEDYGGFVRTGPNEISVIEVDAVKAVFGTGGFPKGEYYDSRKDPRLTSRNLLILRGEAHSHRRRIWNRGMSTESIDEYESAILAKRVNQFMDKLEGLQGTPFDISAWFGYFTFDVMGDMAFGGGFEMLRDGGDKEGLWALIKSGGKSLAIVSQIPWIAPLLHKIPGATQGIKRLRGFGAACAMERIKAGAKVKDLWYHLTDEVGLEKSKPQISDVAADGVLSIVAGSDTTSTVLAAFIWLLLSHPDVYRRVQAEIDSVYSDVESTLDSSKHADLKLLTACLNESLRLQPSVCTGGPRQVPEGQGKMVAGQFVPEHTQIYIPPYSLHRNPEYFSDPEKFDPDRWLRPESSEFTHNSAAFIPFSYGAANCVGKALAVREMTMVASALVRRFEMRFAEGFEEQCWGDMLCDYFITSIEVPLMVEISRRR</sequence>
<keyword evidence="9" id="KW-0812">Transmembrane</keyword>
<feature type="transmembrane region" description="Helical" evidence="9">
    <location>
        <begin position="61"/>
        <end position="81"/>
    </location>
</feature>
<evidence type="ECO:0000256" key="8">
    <source>
        <dbReference type="PIRSR" id="PIRSR602401-1"/>
    </source>
</evidence>
<dbReference type="InterPro" id="IPR050121">
    <property type="entry name" value="Cytochrome_P450_monoxygenase"/>
</dbReference>
<evidence type="ECO:0000256" key="7">
    <source>
        <dbReference type="ARBA" id="ARBA00023033"/>
    </source>
</evidence>
<gene>
    <name evidence="10" type="ORF">FB45DRAFT_914182</name>
</gene>
<dbReference type="InterPro" id="IPR036396">
    <property type="entry name" value="Cyt_P450_sf"/>
</dbReference>
<keyword evidence="7 10" id="KW-0503">Monooxygenase</keyword>
<dbReference type="Proteomes" id="UP001221142">
    <property type="component" value="Unassembled WGS sequence"/>
</dbReference>
<dbReference type="GO" id="GO:0005506">
    <property type="term" value="F:iron ion binding"/>
    <property type="evidence" value="ECO:0007669"/>
    <property type="project" value="InterPro"/>
</dbReference>
<evidence type="ECO:0000256" key="3">
    <source>
        <dbReference type="ARBA" id="ARBA00010617"/>
    </source>
</evidence>
<keyword evidence="8" id="KW-0349">Heme</keyword>
<feature type="transmembrane region" description="Helical" evidence="9">
    <location>
        <begin position="34"/>
        <end position="54"/>
    </location>
</feature>
<name>A0AAD7BXM1_9AGAR</name>
<dbReference type="Pfam" id="PF00067">
    <property type="entry name" value="p450"/>
    <property type="match status" value="1"/>
</dbReference>
<reference evidence="10" key="1">
    <citation type="submission" date="2023-03" db="EMBL/GenBank/DDBJ databases">
        <title>Massive genome expansion in bonnet fungi (Mycena s.s.) driven by repeated elements and novel gene families across ecological guilds.</title>
        <authorList>
            <consortium name="Lawrence Berkeley National Laboratory"/>
            <person name="Harder C.B."/>
            <person name="Miyauchi S."/>
            <person name="Viragh M."/>
            <person name="Kuo A."/>
            <person name="Thoen E."/>
            <person name="Andreopoulos B."/>
            <person name="Lu D."/>
            <person name="Skrede I."/>
            <person name="Drula E."/>
            <person name="Henrissat B."/>
            <person name="Morin E."/>
            <person name="Kohler A."/>
            <person name="Barry K."/>
            <person name="LaButti K."/>
            <person name="Morin E."/>
            <person name="Salamov A."/>
            <person name="Lipzen A."/>
            <person name="Mereny Z."/>
            <person name="Hegedus B."/>
            <person name="Baldrian P."/>
            <person name="Stursova M."/>
            <person name="Weitz H."/>
            <person name="Taylor A."/>
            <person name="Grigoriev I.V."/>
            <person name="Nagy L.G."/>
            <person name="Martin F."/>
            <person name="Kauserud H."/>
        </authorList>
    </citation>
    <scope>NUCLEOTIDE SEQUENCE</scope>
    <source>
        <strain evidence="10">9284</strain>
    </source>
</reference>
<dbReference type="PRINTS" id="PR00385">
    <property type="entry name" value="P450"/>
</dbReference>
<feature type="binding site" description="axial binding residue" evidence="8">
    <location>
        <position position="487"/>
    </location>
    <ligand>
        <name>heme</name>
        <dbReference type="ChEBI" id="CHEBI:30413"/>
    </ligand>
    <ligandPart>
        <name>Fe</name>
        <dbReference type="ChEBI" id="CHEBI:18248"/>
    </ligandPart>
</feature>
<dbReference type="PANTHER" id="PTHR24305:SF187">
    <property type="entry name" value="P450, PUTATIVE (EUROFUNG)-RELATED"/>
    <property type="match status" value="1"/>
</dbReference>
<proteinExistence type="inferred from homology"/>
<dbReference type="Gene3D" id="1.10.630.10">
    <property type="entry name" value="Cytochrome P450"/>
    <property type="match status" value="1"/>
</dbReference>
<dbReference type="SUPFAM" id="SSF48264">
    <property type="entry name" value="Cytochrome P450"/>
    <property type="match status" value="1"/>
</dbReference>
<evidence type="ECO:0000256" key="5">
    <source>
        <dbReference type="ARBA" id="ARBA00023002"/>
    </source>
</evidence>
<protein>
    <submittedName>
        <fullName evidence="10">High nitrogen upregulated cytochrome P450 monooxygenase 2</fullName>
    </submittedName>
</protein>